<feature type="region of interest" description="Disordered" evidence="1">
    <location>
        <begin position="470"/>
        <end position="492"/>
    </location>
</feature>
<organism evidence="2 3">
    <name type="scientific">Magallana gigas</name>
    <name type="common">Pacific oyster</name>
    <name type="synonym">Crassostrea gigas</name>
    <dbReference type="NCBI Taxonomy" id="29159"/>
    <lineage>
        <taxon>Eukaryota</taxon>
        <taxon>Metazoa</taxon>
        <taxon>Spiralia</taxon>
        <taxon>Lophotrochozoa</taxon>
        <taxon>Mollusca</taxon>
        <taxon>Bivalvia</taxon>
        <taxon>Autobranchia</taxon>
        <taxon>Pteriomorphia</taxon>
        <taxon>Ostreida</taxon>
        <taxon>Ostreoidea</taxon>
        <taxon>Ostreidae</taxon>
        <taxon>Magallana</taxon>
    </lineage>
</organism>
<evidence type="ECO:0008006" key="4">
    <source>
        <dbReference type="Google" id="ProtNLM"/>
    </source>
</evidence>
<accession>A0A8W8JWA4</accession>
<evidence type="ECO:0000313" key="2">
    <source>
        <dbReference type="EnsemblMetazoa" id="G21271.1:cds"/>
    </source>
</evidence>
<dbReference type="Proteomes" id="UP000005408">
    <property type="component" value="Unassembled WGS sequence"/>
</dbReference>
<dbReference type="SUPFAM" id="SSF52266">
    <property type="entry name" value="SGNH hydrolase"/>
    <property type="match status" value="1"/>
</dbReference>
<dbReference type="AlphaFoldDB" id="A0A8W8JWA4"/>
<dbReference type="PANTHER" id="PTHR35558">
    <property type="entry name" value="SGNH_HYDRO DOMAIN-CONTAINING PROTEIN"/>
    <property type="match status" value="1"/>
</dbReference>
<feature type="region of interest" description="Disordered" evidence="1">
    <location>
        <begin position="124"/>
        <end position="165"/>
    </location>
</feature>
<evidence type="ECO:0000256" key="1">
    <source>
        <dbReference type="SAM" id="MobiDB-lite"/>
    </source>
</evidence>
<sequence>MSILNVCVIGHSYIRRLRDYGMQTETDNLNLDPEVFKVSFRGKGGLRLNKRVFRSEILHFDSIPDVVFLQIGENDICENTNSEKLARDIISVGQLLSHLVEFISGDIGECGDPALKSFEATIMPPKKRARRDDVATGGLSPTTPPTEVNKGKKGPKRTRKQSENDTVKVLPNIDYELLAKEIVNQQKADSEKQNISESVSQPPMVNSVEDTAPVVGEAIPAAATIPASAAATIPASALGTLLDNVFTGEPAGNLSRSTGSSFACSSSPQIHLSDCVPLGASVSSKLKLKIWNNEFVDLKNLLPTSGDEPLSIVVQAGKIELQQAASHKTPITIHQWTDAFLVFSTIYLQKFPHEACNLLKYMFTIREIHKLHGDQPWRMYDESFRKIRETSLLPWERVVTELRLKVASMGLKSPTQLQAYNGKRQPFRAKQCYNYNNGQKCHSLPCRFAHTCQACSGPHPRFKCRNMSSKSFTSNSNGAGPSNSSKPVKTSQ</sequence>
<feature type="compositionally biased region" description="Low complexity" evidence="1">
    <location>
        <begin position="474"/>
        <end position="485"/>
    </location>
</feature>
<keyword evidence="3" id="KW-1185">Reference proteome</keyword>
<name>A0A8W8JWA4_MAGGI</name>
<evidence type="ECO:0000313" key="3">
    <source>
        <dbReference type="Proteomes" id="UP000005408"/>
    </source>
</evidence>
<dbReference type="PANTHER" id="PTHR35558:SF1">
    <property type="entry name" value="ENDONUCLEASE_EXONUCLEASE_PHOSPHATASE DOMAIN-CONTAINING PROTEIN"/>
    <property type="match status" value="1"/>
</dbReference>
<protein>
    <recommendedName>
        <fullName evidence="4">C3H1-type domain-containing protein</fullName>
    </recommendedName>
</protein>
<reference evidence="2" key="1">
    <citation type="submission" date="2022-08" db="UniProtKB">
        <authorList>
            <consortium name="EnsemblMetazoa"/>
        </authorList>
    </citation>
    <scope>IDENTIFICATION</scope>
    <source>
        <strain evidence="2">05x7-T-G4-1.051#20</strain>
    </source>
</reference>
<dbReference type="EnsemblMetazoa" id="G21271.1">
    <property type="protein sequence ID" value="G21271.1:cds"/>
    <property type="gene ID" value="G21271"/>
</dbReference>
<proteinExistence type="predicted"/>